<dbReference type="CDD" id="cd06170">
    <property type="entry name" value="LuxR_C_like"/>
    <property type="match status" value="1"/>
</dbReference>
<dbReference type="InterPro" id="IPR000792">
    <property type="entry name" value="Tscrpt_reg_LuxR_C"/>
</dbReference>
<dbReference type="SUPFAM" id="SSF46894">
    <property type="entry name" value="C-terminal effector domain of the bipartite response regulators"/>
    <property type="match status" value="1"/>
</dbReference>
<dbReference type="STRING" id="1300347.I601_3014"/>
<dbReference type="KEGG" id="ndk:I601_3014"/>
<dbReference type="GO" id="GO:0003677">
    <property type="term" value="F:DNA binding"/>
    <property type="evidence" value="ECO:0007669"/>
    <property type="project" value="UniProtKB-KW"/>
</dbReference>
<dbReference type="PROSITE" id="PS50043">
    <property type="entry name" value="HTH_LUXR_2"/>
    <property type="match status" value="1"/>
</dbReference>
<evidence type="ECO:0000313" key="5">
    <source>
        <dbReference type="EMBL" id="ANH39425.1"/>
    </source>
</evidence>
<dbReference type="PANTHER" id="PTHR44688:SF16">
    <property type="entry name" value="DNA-BINDING TRANSCRIPTIONAL ACTIVATOR DEVR_DOSR"/>
    <property type="match status" value="1"/>
</dbReference>
<evidence type="ECO:0000313" key="6">
    <source>
        <dbReference type="Proteomes" id="UP000077868"/>
    </source>
</evidence>
<gene>
    <name evidence="5" type="primary">narL</name>
    <name evidence="5" type="ORF">I601_3014</name>
</gene>
<accession>A0A1A9GPQ7</accession>
<dbReference type="PRINTS" id="PR00038">
    <property type="entry name" value="HTHLUXR"/>
</dbReference>
<keyword evidence="6" id="KW-1185">Reference proteome</keyword>
<dbReference type="Proteomes" id="UP000077868">
    <property type="component" value="Chromosome"/>
</dbReference>
<keyword evidence="3" id="KW-0804">Transcription</keyword>
<dbReference type="RefSeq" id="WP_068111333.1">
    <property type="nucleotide sequence ID" value="NZ_CP015079.1"/>
</dbReference>
<evidence type="ECO:0000259" key="4">
    <source>
        <dbReference type="PROSITE" id="PS50043"/>
    </source>
</evidence>
<dbReference type="PROSITE" id="PS00622">
    <property type="entry name" value="HTH_LUXR_1"/>
    <property type="match status" value="1"/>
</dbReference>
<evidence type="ECO:0000256" key="1">
    <source>
        <dbReference type="ARBA" id="ARBA00023015"/>
    </source>
</evidence>
<proteinExistence type="predicted"/>
<reference evidence="5 6" key="1">
    <citation type="submission" date="2016-03" db="EMBL/GenBank/DDBJ databases">
        <title>Complete genome sequence of a soil Actinobacterium, Nocardioides dokdonensis FR1436.</title>
        <authorList>
            <person name="Kwon S.-K."/>
            <person name="Kim K."/>
            <person name="Kim J.F."/>
        </authorList>
    </citation>
    <scope>NUCLEOTIDE SEQUENCE [LARGE SCALE GENOMIC DNA]</scope>
    <source>
        <strain evidence="5 6">FR1436</strain>
    </source>
</reference>
<dbReference type="PANTHER" id="PTHR44688">
    <property type="entry name" value="DNA-BINDING TRANSCRIPTIONAL ACTIVATOR DEVR_DOSR"/>
    <property type="match status" value="1"/>
</dbReference>
<dbReference type="GO" id="GO:0006355">
    <property type="term" value="P:regulation of DNA-templated transcription"/>
    <property type="evidence" value="ECO:0007669"/>
    <property type="project" value="InterPro"/>
</dbReference>
<keyword evidence="2" id="KW-0238">DNA-binding</keyword>
<dbReference type="SMART" id="SM00421">
    <property type="entry name" value="HTH_LUXR"/>
    <property type="match status" value="1"/>
</dbReference>
<dbReference type="InterPro" id="IPR036388">
    <property type="entry name" value="WH-like_DNA-bd_sf"/>
</dbReference>
<organism evidence="5 6">
    <name type="scientific">Nocardioides dokdonensis FR1436</name>
    <dbReference type="NCBI Taxonomy" id="1300347"/>
    <lineage>
        <taxon>Bacteria</taxon>
        <taxon>Bacillati</taxon>
        <taxon>Actinomycetota</taxon>
        <taxon>Actinomycetes</taxon>
        <taxon>Propionibacteriales</taxon>
        <taxon>Nocardioidaceae</taxon>
        <taxon>Nocardioides</taxon>
    </lineage>
</organism>
<dbReference type="InterPro" id="IPR016032">
    <property type="entry name" value="Sig_transdc_resp-reg_C-effctor"/>
</dbReference>
<protein>
    <submittedName>
        <fullName evidence="5">Putative transcriptional regulatory protein NarL</fullName>
    </submittedName>
</protein>
<feature type="domain" description="HTH luxR-type" evidence="4">
    <location>
        <begin position="154"/>
        <end position="219"/>
    </location>
</feature>
<dbReference type="Pfam" id="PF00196">
    <property type="entry name" value="GerE"/>
    <property type="match status" value="1"/>
</dbReference>
<dbReference type="PATRIC" id="fig|1300347.3.peg.3012"/>
<dbReference type="EMBL" id="CP015079">
    <property type="protein sequence ID" value="ANH39425.1"/>
    <property type="molecule type" value="Genomic_DNA"/>
</dbReference>
<evidence type="ECO:0000256" key="3">
    <source>
        <dbReference type="ARBA" id="ARBA00023163"/>
    </source>
</evidence>
<evidence type="ECO:0000256" key="2">
    <source>
        <dbReference type="ARBA" id="ARBA00023125"/>
    </source>
</evidence>
<dbReference type="AlphaFoldDB" id="A0A1A9GPQ7"/>
<name>A0A1A9GPQ7_9ACTN</name>
<sequence length="233" mass="25231">MVDLVLRPAEQAALALLVATEPVPGDPMPPAAAFDALLTLVPADGLGAALVEHTGRVVAERVFLPDWAPRDDPEAAEDGPLYVGFVHWPEQPLAAAACEALAGVDGVALGFRVGGDRVAQIYLDRRYRRFSERDLTMLRLVAPLLQRLLRERPTPRLPATVTVQERRVLNHVAAGASNAEIAAALFVAPSTVRKHLEHVYAKLGVHGRLEALAVLRGCDEPDLDLQERVARYA</sequence>
<keyword evidence="1" id="KW-0805">Transcription regulation</keyword>
<dbReference type="OrthoDB" id="3518313at2"/>
<dbReference type="Gene3D" id="1.10.10.10">
    <property type="entry name" value="Winged helix-like DNA-binding domain superfamily/Winged helix DNA-binding domain"/>
    <property type="match status" value="1"/>
</dbReference>